<evidence type="ECO:0000256" key="5">
    <source>
        <dbReference type="SAM" id="MobiDB-lite"/>
    </source>
</evidence>
<evidence type="ECO:0000256" key="2">
    <source>
        <dbReference type="ARBA" id="ARBA00022771"/>
    </source>
</evidence>
<dbReference type="GO" id="GO:0008270">
    <property type="term" value="F:zinc ion binding"/>
    <property type="evidence" value="ECO:0007669"/>
    <property type="project" value="UniProtKB-KW"/>
</dbReference>
<keyword evidence="2 4" id="KW-0863">Zinc-finger</keyword>
<dbReference type="PANTHER" id="PTHR33748:SF5">
    <property type="entry name" value="GROUND-LIKE DOMAIN-CONTAINING PROTEIN"/>
    <property type="match status" value="1"/>
</dbReference>
<gene>
    <name evidence="7" type="ORF">HYH03_010687</name>
</gene>
<dbReference type="EMBL" id="JAEHOE010000057">
    <property type="protein sequence ID" value="KAG2491015.1"/>
    <property type="molecule type" value="Genomic_DNA"/>
</dbReference>
<feature type="region of interest" description="Disordered" evidence="5">
    <location>
        <begin position="160"/>
        <end position="222"/>
    </location>
</feature>
<reference evidence="7" key="1">
    <citation type="journal article" date="2020" name="bioRxiv">
        <title>Comparative genomics of Chlamydomonas.</title>
        <authorList>
            <person name="Craig R.J."/>
            <person name="Hasan A.R."/>
            <person name="Ness R.W."/>
            <person name="Keightley P.D."/>
        </authorList>
    </citation>
    <scope>NUCLEOTIDE SEQUENCE</scope>
    <source>
        <strain evidence="7">CCAP 11/70</strain>
    </source>
</reference>
<feature type="region of interest" description="Disordered" evidence="5">
    <location>
        <begin position="454"/>
        <end position="486"/>
    </location>
</feature>
<sequence length="486" mass="51185">MSVSGDASAYAEAFAKALHDRWGVGDPACNNGVLMLLSLEDRQLYISTGAGSVSRLSYGVLGNIIEDVKPVLRAGRYDEAVERAVVDIGLALAGRPVEPPQGHVVRSGILSGGYVPNWPIWRYRDCRSKLEKLKRDQAALHANSYNPTSCPVCLEDFSPDPDASSTATTNSDRGACGSGTGSAAAGGQAGPFRARAGPGRSHGQPHRADVEGGAEPEAPVPYTRLDANSGCVGDVTASVGAIVPGRPLVLPCGHSFCEPCIAAWLKKNSTCPICRRPMYEGDVLGPSPDPNTSTSPADPSGTRAPGYDRYGPDILPVMGAGPHESRPLDEYDIESDGAFTTTVEAVLEHGSRTHVGGGTGMGPGLDGFGSINGARLRLRLGHGRRNVGRPRMDEDMLVMEMRYRVRQLQRQHPEYVTPRMASTWEQDLQCGRELCPQQIQQLQLRDPAVREALWQSGSGGSGGSDGSSSSFGGGSCSGGGGCGGSW</sequence>
<dbReference type="PROSITE" id="PS00518">
    <property type="entry name" value="ZF_RING_1"/>
    <property type="match status" value="1"/>
</dbReference>
<evidence type="ECO:0000256" key="1">
    <source>
        <dbReference type="ARBA" id="ARBA00022723"/>
    </source>
</evidence>
<dbReference type="AlphaFoldDB" id="A0A835Y1V2"/>
<dbReference type="InterPro" id="IPR001841">
    <property type="entry name" value="Znf_RING"/>
</dbReference>
<dbReference type="Pfam" id="PF13639">
    <property type="entry name" value="zf-RING_2"/>
    <property type="match status" value="1"/>
</dbReference>
<dbReference type="Pfam" id="PF04536">
    <property type="entry name" value="TPM_phosphatase"/>
    <property type="match status" value="1"/>
</dbReference>
<dbReference type="InterPro" id="IPR013083">
    <property type="entry name" value="Znf_RING/FYVE/PHD"/>
</dbReference>
<keyword evidence="8" id="KW-1185">Reference proteome</keyword>
<dbReference type="Gene3D" id="3.10.310.50">
    <property type="match status" value="1"/>
</dbReference>
<dbReference type="Gene3D" id="3.30.40.10">
    <property type="entry name" value="Zinc/RING finger domain, C3HC4 (zinc finger)"/>
    <property type="match status" value="1"/>
</dbReference>
<protein>
    <recommendedName>
        <fullName evidence="6">RING-type domain-containing protein</fullName>
    </recommendedName>
</protein>
<dbReference type="PROSITE" id="PS50089">
    <property type="entry name" value="ZF_RING_2"/>
    <property type="match status" value="1"/>
</dbReference>
<dbReference type="InterPro" id="IPR017907">
    <property type="entry name" value="Znf_RING_CS"/>
</dbReference>
<dbReference type="InterPro" id="IPR007621">
    <property type="entry name" value="TPM_dom"/>
</dbReference>
<organism evidence="7 8">
    <name type="scientific">Edaphochlamys debaryana</name>
    <dbReference type="NCBI Taxonomy" id="47281"/>
    <lineage>
        <taxon>Eukaryota</taxon>
        <taxon>Viridiplantae</taxon>
        <taxon>Chlorophyta</taxon>
        <taxon>core chlorophytes</taxon>
        <taxon>Chlorophyceae</taxon>
        <taxon>CS clade</taxon>
        <taxon>Chlamydomonadales</taxon>
        <taxon>Chlamydomonadales incertae sedis</taxon>
        <taxon>Edaphochlamys</taxon>
    </lineage>
</organism>
<dbReference type="OrthoDB" id="8062037at2759"/>
<evidence type="ECO:0000259" key="6">
    <source>
        <dbReference type="PROSITE" id="PS50089"/>
    </source>
</evidence>
<dbReference type="GO" id="GO:0016020">
    <property type="term" value="C:membrane"/>
    <property type="evidence" value="ECO:0007669"/>
    <property type="project" value="TreeGrafter"/>
</dbReference>
<comment type="caution">
    <text evidence="7">The sequence shown here is derived from an EMBL/GenBank/DDBJ whole genome shotgun (WGS) entry which is preliminary data.</text>
</comment>
<name>A0A835Y1V2_9CHLO</name>
<evidence type="ECO:0000313" key="8">
    <source>
        <dbReference type="Proteomes" id="UP000612055"/>
    </source>
</evidence>
<proteinExistence type="predicted"/>
<feature type="region of interest" description="Disordered" evidence="5">
    <location>
        <begin position="285"/>
        <end position="309"/>
    </location>
</feature>
<accession>A0A835Y1V2</accession>
<feature type="compositionally biased region" description="Polar residues" evidence="5">
    <location>
        <begin position="163"/>
        <end position="172"/>
    </location>
</feature>
<evidence type="ECO:0000313" key="7">
    <source>
        <dbReference type="EMBL" id="KAG2491015.1"/>
    </source>
</evidence>
<feature type="domain" description="RING-type" evidence="6">
    <location>
        <begin position="231"/>
        <end position="275"/>
    </location>
</feature>
<dbReference type="SUPFAM" id="SSF57850">
    <property type="entry name" value="RING/U-box"/>
    <property type="match status" value="1"/>
</dbReference>
<keyword evidence="3" id="KW-0862">Zinc</keyword>
<evidence type="ECO:0000256" key="4">
    <source>
        <dbReference type="PROSITE-ProRule" id="PRU00175"/>
    </source>
</evidence>
<dbReference type="PANTHER" id="PTHR33748">
    <property type="entry name" value="PROTEIN CBG04600"/>
    <property type="match status" value="1"/>
</dbReference>
<evidence type="ECO:0000256" key="3">
    <source>
        <dbReference type="ARBA" id="ARBA00022833"/>
    </source>
</evidence>
<feature type="compositionally biased region" description="Gly residues" evidence="5">
    <location>
        <begin position="457"/>
        <end position="486"/>
    </location>
</feature>
<dbReference type="Proteomes" id="UP000612055">
    <property type="component" value="Unassembled WGS sequence"/>
</dbReference>
<dbReference type="SMART" id="SM00184">
    <property type="entry name" value="RING"/>
    <property type="match status" value="1"/>
</dbReference>
<keyword evidence="1" id="KW-0479">Metal-binding</keyword>